<accession>A0A8H5I2H9</accession>
<evidence type="ECO:0000313" key="7">
    <source>
        <dbReference type="EMBL" id="KAF5393799.1"/>
    </source>
</evidence>
<sequence>MPSHDGYSPLGMRRHERTSLLRYDSDLEALLAHPEDRKELERRLLRKLDTRMSILVLIYVLNYIDRQNIAVARLQGFEKDLRLEGSQYASCLGIVYVGYLFMQIPSIYGQAIHIPINLHDSVGLYVHVDRFHDVLFARLVLGCLEAPFFSGALLLIARWYRRDEIGQRTAWLACGLLIANATGSLIASGILKVLESVPGISAWRGLFISEGALTVSVALCAMYILPDFPKTSSSWLSPLEQALAVQRIREDTASNDSLDIQRPIHGLWLAVSDWKVWWLTAILAVYAFASSFHFYFPTLVQTIGYGPVTTLLLSVPPWLTAIVVVILVSRHSDHRSERFFHISLSILVGVVGYVVAISTMNPLVRYVSFFAMTQIHAAYTCFMAWASCSVSEPANKRTTALAIINTGGIAANILVSFAWPSNWGPDYTKSFGICVFAALLTVVMSWTFRRYLERLNERETEYQYQL</sequence>
<feature type="transmembrane region" description="Helical" evidence="6">
    <location>
        <begin position="366"/>
        <end position="386"/>
    </location>
</feature>
<evidence type="ECO:0008006" key="9">
    <source>
        <dbReference type="Google" id="ProtNLM"/>
    </source>
</evidence>
<protein>
    <recommendedName>
        <fullName evidence="9">MFS general substrate transporter</fullName>
    </recommendedName>
</protein>
<feature type="transmembrane region" description="Helical" evidence="6">
    <location>
        <begin position="169"/>
        <end position="191"/>
    </location>
</feature>
<feature type="transmembrane region" description="Helical" evidence="6">
    <location>
        <begin position="308"/>
        <end position="328"/>
    </location>
</feature>
<dbReference type="InterPro" id="IPR036259">
    <property type="entry name" value="MFS_trans_sf"/>
</dbReference>
<evidence type="ECO:0000256" key="5">
    <source>
        <dbReference type="ARBA" id="ARBA00023136"/>
    </source>
</evidence>
<keyword evidence="3 6" id="KW-0812">Transmembrane</keyword>
<organism evidence="7 8">
    <name type="scientific">Collybiopsis confluens</name>
    <dbReference type="NCBI Taxonomy" id="2823264"/>
    <lineage>
        <taxon>Eukaryota</taxon>
        <taxon>Fungi</taxon>
        <taxon>Dikarya</taxon>
        <taxon>Basidiomycota</taxon>
        <taxon>Agaricomycotina</taxon>
        <taxon>Agaricomycetes</taxon>
        <taxon>Agaricomycetidae</taxon>
        <taxon>Agaricales</taxon>
        <taxon>Marasmiineae</taxon>
        <taxon>Omphalotaceae</taxon>
        <taxon>Collybiopsis</taxon>
    </lineage>
</organism>
<dbReference type="Gene3D" id="1.20.1250.20">
    <property type="entry name" value="MFS general substrate transporter like domains"/>
    <property type="match status" value="2"/>
</dbReference>
<dbReference type="AlphaFoldDB" id="A0A8H5I2H9"/>
<proteinExistence type="predicted"/>
<gene>
    <name evidence="7" type="ORF">D9757_000089</name>
</gene>
<keyword evidence="8" id="KW-1185">Reference proteome</keyword>
<dbReference type="OrthoDB" id="2985014at2759"/>
<keyword evidence="2" id="KW-0813">Transport</keyword>
<dbReference type="SUPFAM" id="SSF103473">
    <property type="entry name" value="MFS general substrate transporter"/>
    <property type="match status" value="1"/>
</dbReference>
<dbReference type="InterPro" id="IPR011701">
    <property type="entry name" value="MFS"/>
</dbReference>
<feature type="transmembrane region" description="Helical" evidence="6">
    <location>
        <begin position="340"/>
        <end position="360"/>
    </location>
</feature>
<feature type="transmembrane region" description="Helical" evidence="6">
    <location>
        <begin position="203"/>
        <end position="225"/>
    </location>
</feature>
<feature type="transmembrane region" description="Helical" evidence="6">
    <location>
        <begin position="398"/>
        <end position="418"/>
    </location>
</feature>
<evidence type="ECO:0000256" key="1">
    <source>
        <dbReference type="ARBA" id="ARBA00004141"/>
    </source>
</evidence>
<keyword evidence="5 6" id="KW-0472">Membrane</keyword>
<dbReference type="GO" id="GO:0016020">
    <property type="term" value="C:membrane"/>
    <property type="evidence" value="ECO:0007669"/>
    <property type="project" value="UniProtKB-SubCell"/>
</dbReference>
<comment type="subcellular location">
    <subcellularLocation>
        <location evidence="1">Membrane</location>
        <topology evidence="1">Multi-pass membrane protein</topology>
    </subcellularLocation>
</comment>
<dbReference type="GO" id="GO:0022857">
    <property type="term" value="F:transmembrane transporter activity"/>
    <property type="evidence" value="ECO:0007669"/>
    <property type="project" value="InterPro"/>
</dbReference>
<dbReference type="EMBL" id="JAACJN010000001">
    <property type="protein sequence ID" value="KAF5393799.1"/>
    <property type="molecule type" value="Genomic_DNA"/>
</dbReference>
<evidence type="ECO:0000256" key="3">
    <source>
        <dbReference type="ARBA" id="ARBA00022692"/>
    </source>
</evidence>
<dbReference type="FunFam" id="1.20.1250.20:FF:000013">
    <property type="entry name" value="MFS general substrate transporter"/>
    <property type="match status" value="1"/>
</dbReference>
<feature type="transmembrane region" description="Helical" evidence="6">
    <location>
        <begin position="276"/>
        <end position="296"/>
    </location>
</feature>
<reference evidence="7 8" key="1">
    <citation type="journal article" date="2020" name="ISME J.">
        <title>Uncovering the hidden diversity of litter-decomposition mechanisms in mushroom-forming fungi.</title>
        <authorList>
            <person name="Floudas D."/>
            <person name="Bentzer J."/>
            <person name="Ahren D."/>
            <person name="Johansson T."/>
            <person name="Persson P."/>
            <person name="Tunlid A."/>
        </authorList>
    </citation>
    <scope>NUCLEOTIDE SEQUENCE [LARGE SCALE GENOMIC DNA]</scope>
    <source>
        <strain evidence="7 8">CBS 406.79</strain>
    </source>
</reference>
<evidence type="ECO:0000313" key="8">
    <source>
        <dbReference type="Proteomes" id="UP000518752"/>
    </source>
</evidence>
<evidence type="ECO:0000256" key="4">
    <source>
        <dbReference type="ARBA" id="ARBA00022989"/>
    </source>
</evidence>
<dbReference type="Proteomes" id="UP000518752">
    <property type="component" value="Unassembled WGS sequence"/>
</dbReference>
<feature type="transmembrane region" description="Helical" evidence="6">
    <location>
        <begin position="135"/>
        <end position="157"/>
    </location>
</feature>
<dbReference type="PANTHER" id="PTHR43791">
    <property type="entry name" value="PERMEASE-RELATED"/>
    <property type="match status" value="1"/>
</dbReference>
<evidence type="ECO:0000256" key="2">
    <source>
        <dbReference type="ARBA" id="ARBA00022448"/>
    </source>
</evidence>
<dbReference type="PANTHER" id="PTHR43791:SF6">
    <property type="entry name" value="TRANSPORTER, PUTATIVE (AFU_ORTHOLOGUE AFUA_1G16690)-RELATED"/>
    <property type="match status" value="1"/>
</dbReference>
<name>A0A8H5I2H9_9AGAR</name>
<comment type="caution">
    <text evidence="7">The sequence shown here is derived from an EMBL/GenBank/DDBJ whole genome shotgun (WGS) entry which is preliminary data.</text>
</comment>
<keyword evidence="4 6" id="KW-1133">Transmembrane helix</keyword>
<feature type="transmembrane region" description="Helical" evidence="6">
    <location>
        <begin position="430"/>
        <end position="448"/>
    </location>
</feature>
<evidence type="ECO:0000256" key="6">
    <source>
        <dbReference type="SAM" id="Phobius"/>
    </source>
</evidence>
<dbReference type="Pfam" id="PF07690">
    <property type="entry name" value="MFS_1"/>
    <property type="match status" value="1"/>
</dbReference>